<protein>
    <submittedName>
        <fullName evidence="2">RH1 protein</fullName>
    </submittedName>
</protein>
<organism evidence="2">
    <name type="scientific">Bovine adenovirus 7</name>
    <name type="common">BAdV-7</name>
    <dbReference type="NCBI Taxonomy" id="10511"/>
    <lineage>
        <taxon>Viruses</taxon>
        <taxon>Varidnaviria</taxon>
        <taxon>Bamfordvirae</taxon>
        <taxon>Preplasmiviricota</taxon>
        <taxon>Polisuviricotina</taxon>
        <taxon>Pharingeaviricetes</taxon>
        <taxon>Rowavirales</taxon>
        <taxon>Adenoviridae</taxon>
        <taxon>Barthadenovirus</taxon>
        <taxon>Barthadenovirus bosseptimum</taxon>
        <taxon>Bovine adenovirus F</taxon>
    </lineage>
</organism>
<dbReference type="Proteomes" id="UP000595620">
    <property type="component" value="Segment"/>
</dbReference>
<accession>A0A7R7FSF0</accession>
<reference evidence="2" key="1">
    <citation type="submission" date="2020-12" db="EMBL/GenBank/DDBJ databases">
        <title>Complete genome sequence of bovine adenovirus type 7 strain Fukuroi.</title>
        <authorList>
            <person name="Kumagai A."/>
            <person name="Hatama S."/>
        </authorList>
    </citation>
    <scope>NUCLEOTIDE SEQUENCE [LARGE SCALE GENOMIC DNA]</scope>
    <source>
        <strain evidence="2">Fukuroi</strain>
    </source>
</reference>
<feature type="domain" description="F-box" evidence="1">
    <location>
        <begin position="22"/>
        <end position="72"/>
    </location>
</feature>
<name>A0A7R7FSF0_ADEB7</name>
<keyword evidence="3" id="KW-1185">Reference proteome</keyword>
<dbReference type="EMBL" id="LC597488">
    <property type="protein sequence ID" value="BCO10947.1"/>
    <property type="molecule type" value="Genomic_DNA"/>
</dbReference>
<evidence type="ECO:0000313" key="3">
    <source>
        <dbReference type="Proteomes" id="UP000595620"/>
    </source>
</evidence>
<gene>
    <name evidence="2" type="primary">RH1</name>
</gene>
<proteinExistence type="predicted"/>
<dbReference type="PROSITE" id="PS50181">
    <property type="entry name" value="FBOX"/>
    <property type="match status" value="1"/>
</dbReference>
<dbReference type="InterPro" id="IPR001810">
    <property type="entry name" value="F-box_dom"/>
</dbReference>
<evidence type="ECO:0000259" key="1">
    <source>
        <dbReference type="PROSITE" id="PS50181"/>
    </source>
</evidence>
<sequence length="198" mass="23637">MFFYLFCLFIYTFYILVFLFQDDVIQTIPEDIWIFILQYLDNVDVANFLIAFPDFYCVVESKSFLKQYWKRFSRIFCNKALNYLRAETILSEFIPLKPSSVWCRAKYLPSGHCVACLTNPHLLLYDPFESNCLCVDHKAVHFKHKSIVQWDQASSIKQLNFYWPECGVQIVSEKKRNRMLKKCLEAVQEDQIVQWGYL</sequence>
<evidence type="ECO:0000313" key="2">
    <source>
        <dbReference type="EMBL" id="BCO10947.1"/>
    </source>
</evidence>
<organismHost>
    <name type="scientific">Bos taurus</name>
    <name type="common">Bovine</name>
    <dbReference type="NCBI Taxonomy" id="9913"/>
</organismHost>